<evidence type="ECO:0000313" key="1">
    <source>
        <dbReference type="EMBL" id="GAA1997227.1"/>
    </source>
</evidence>
<keyword evidence="2" id="KW-1185">Reference proteome</keyword>
<sequence length="330" mass="37395">MFSTLEPAVWRASRATHEEFVHTRTAAHHERRLRGEKHPVEDFLFTYYPFKPGKVAQWNPGAGVRVLLEDTRDAEAFARRWYRVSPPGGEGSGSSRAGSLGSALGWAEVDTAAWYADRGEGARFVLDLLERTLERPGSFGCFGMHEWAMVYRLSDEERRHTQVPLRLSRAETDHVVETNRIRCSHFDAFRFFTPDAVPLNELQPERATMTAMEQPGCLHGNMDLYKWAMKLAPVIPSDLVREAFSLATEIRATDMEASPYDVRGWGYGVVAVETPEGKAEYVRRQRDFAARGNDLRRRMVEALRRVPELADDSALRKDAALPKDTALTRG</sequence>
<proteinExistence type="predicted"/>
<organism evidence="1 2">
    <name type="scientific">Brevibacterium samyangense</name>
    <dbReference type="NCBI Taxonomy" id="366888"/>
    <lineage>
        <taxon>Bacteria</taxon>
        <taxon>Bacillati</taxon>
        <taxon>Actinomycetota</taxon>
        <taxon>Actinomycetes</taxon>
        <taxon>Micrococcales</taxon>
        <taxon>Brevibacteriaceae</taxon>
        <taxon>Brevibacterium</taxon>
    </lineage>
</organism>
<evidence type="ECO:0008006" key="3">
    <source>
        <dbReference type="Google" id="ProtNLM"/>
    </source>
</evidence>
<name>A0ABN2T3C3_9MICO</name>
<reference evidence="1 2" key="1">
    <citation type="journal article" date="2019" name="Int. J. Syst. Evol. Microbiol.">
        <title>The Global Catalogue of Microorganisms (GCM) 10K type strain sequencing project: providing services to taxonomists for standard genome sequencing and annotation.</title>
        <authorList>
            <consortium name="The Broad Institute Genomics Platform"/>
            <consortium name="The Broad Institute Genome Sequencing Center for Infectious Disease"/>
            <person name="Wu L."/>
            <person name="Ma J."/>
        </authorList>
    </citation>
    <scope>NUCLEOTIDE SEQUENCE [LARGE SCALE GENOMIC DNA]</scope>
    <source>
        <strain evidence="1 2">JCM 14546</strain>
    </source>
</reference>
<dbReference type="Proteomes" id="UP001500755">
    <property type="component" value="Unassembled WGS sequence"/>
</dbReference>
<comment type="caution">
    <text evidence="1">The sequence shown here is derived from an EMBL/GenBank/DDBJ whole genome shotgun (WGS) entry which is preliminary data.</text>
</comment>
<accession>A0ABN2T3C3</accession>
<gene>
    <name evidence="1" type="ORF">GCM10009755_00350</name>
</gene>
<dbReference type="EMBL" id="BAAANO010000001">
    <property type="protein sequence ID" value="GAA1997227.1"/>
    <property type="molecule type" value="Genomic_DNA"/>
</dbReference>
<protein>
    <recommendedName>
        <fullName evidence="3">3-methyladenine DNA glycosylase</fullName>
    </recommendedName>
</protein>
<dbReference type="RefSeq" id="WP_344305872.1">
    <property type="nucleotide sequence ID" value="NZ_BAAANO010000001.1"/>
</dbReference>
<evidence type="ECO:0000313" key="2">
    <source>
        <dbReference type="Proteomes" id="UP001500755"/>
    </source>
</evidence>